<evidence type="ECO:0000313" key="3">
    <source>
        <dbReference type="Proteomes" id="UP000010798"/>
    </source>
</evidence>
<dbReference type="AlphaFoldDB" id="L0DHV2"/>
<feature type="compositionally biased region" description="Basic and acidic residues" evidence="1">
    <location>
        <begin position="54"/>
        <end position="63"/>
    </location>
</feature>
<dbReference type="HOGENOM" id="CLU_2883493_0_0_0"/>
<feature type="compositionally biased region" description="Polar residues" evidence="1">
    <location>
        <begin position="28"/>
        <end position="47"/>
    </location>
</feature>
<gene>
    <name evidence="2" type="ordered locus">Sinac_4171</name>
</gene>
<accession>L0DHV2</accession>
<dbReference type="EMBL" id="CP003364">
    <property type="protein sequence ID" value="AGA28378.1"/>
    <property type="molecule type" value="Genomic_DNA"/>
</dbReference>
<protein>
    <submittedName>
        <fullName evidence="2">Uncharacterized protein</fullName>
    </submittedName>
</protein>
<organism evidence="2 3">
    <name type="scientific">Singulisphaera acidiphila (strain ATCC BAA-1392 / DSM 18658 / VKM B-2454 / MOB10)</name>
    <dbReference type="NCBI Taxonomy" id="886293"/>
    <lineage>
        <taxon>Bacteria</taxon>
        <taxon>Pseudomonadati</taxon>
        <taxon>Planctomycetota</taxon>
        <taxon>Planctomycetia</taxon>
        <taxon>Isosphaerales</taxon>
        <taxon>Isosphaeraceae</taxon>
        <taxon>Singulisphaera</taxon>
    </lineage>
</organism>
<keyword evidence="3" id="KW-1185">Reference proteome</keyword>
<dbReference type="Proteomes" id="UP000010798">
    <property type="component" value="Chromosome"/>
</dbReference>
<reference evidence="2 3" key="1">
    <citation type="submission" date="2012-02" db="EMBL/GenBank/DDBJ databases">
        <title>Complete sequence of chromosome of Singulisphaera acidiphila DSM 18658.</title>
        <authorList>
            <consortium name="US DOE Joint Genome Institute (JGI-PGF)"/>
            <person name="Lucas S."/>
            <person name="Copeland A."/>
            <person name="Lapidus A."/>
            <person name="Glavina del Rio T."/>
            <person name="Dalin E."/>
            <person name="Tice H."/>
            <person name="Bruce D."/>
            <person name="Goodwin L."/>
            <person name="Pitluck S."/>
            <person name="Peters L."/>
            <person name="Ovchinnikova G."/>
            <person name="Chertkov O."/>
            <person name="Kyrpides N."/>
            <person name="Mavromatis K."/>
            <person name="Ivanova N."/>
            <person name="Brettin T."/>
            <person name="Detter J.C."/>
            <person name="Han C."/>
            <person name="Larimer F."/>
            <person name="Land M."/>
            <person name="Hauser L."/>
            <person name="Markowitz V."/>
            <person name="Cheng J.-F."/>
            <person name="Hugenholtz P."/>
            <person name="Woyke T."/>
            <person name="Wu D."/>
            <person name="Tindall B."/>
            <person name="Pomrenke H."/>
            <person name="Brambilla E."/>
            <person name="Klenk H.-P."/>
            <person name="Eisen J.A."/>
        </authorList>
    </citation>
    <scope>NUCLEOTIDE SEQUENCE [LARGE SCALE GENOMIC DNA]</scope>
    <source>
        <strain evidence="3">ATCC BAA-1392 / DSM 18658 / VKM B-2454 / MOB10</strain>
    </source>
</reference>
<sequence length="63" mass="6996">MLTSFIQMWFCKFSWYVDVVFSRPSNALATKSTPSPCTATKNASQKHQAPAKQSVRDESIPGS</sequence>
<evidence type="ECO:0000256" key="1">
    <source>
        <dbReference type="SAM" id="MobiDB-lite"/>
    </source>
</evidence>
<dbReference type="KEGG" id="saci:Sinac_4171"/>
<feature type="region of interest" description="Disordered" evidence="1">
    <location>
        <begin position="28"/>
        <end position="63"/>
    </location>
</feature>
<proteinExistence type="predicted"/>
<evidence type="ECO:0000313" key="2">
    <source>
        <dbReference type="EMBL" id="AGA28378.1"/>
    </source>
</evidence>
<name>L0DHV2_SINAD</name>